<dbReference type="InterPro" id="IPR050261">
    <property type="entry name" value="FrsA_esterase"/>
</dbReference>
<keyword evidence="2 4" id="KW-0378">Hydrolase</keyword>
<dbReference type="PANTHER" id="PTHR22946">
    <property type="entry name" value="DIENELACTONE HYDROLASE DOMAIN-CONTAINING PROTEIN-RELATED"/>
    <property type="match status" value="1"/>
</dbReference>
<evidence type="ECO:0000259" key="3">
    <source>
        <dbReference type="Pfam" id="PF12146"/>
    </source>
</evidence>
<reference evidence="5" key="2">
    <citation type="submission" date="2018-03" db="EMBL/GenBank/DDBJ databases">
        <authorList>
            <person name="Derbyshire K."/>
            <person name="Gray T.A."/>
            <person name="Champion M."/>
        </authorList>
    </citation>
    <scope>NUCLEOTIDE SEQUENCE [LARGE SCALE GENOMIC DNA]</scope>
    <source>
        <strain evidence="5">MKD8</strain>
    </source>
</reference>
<dbReference type="Proteomes" id="UP000011200">
    <property type="component" value="Chromosome"/>
</dbReference>
<evidence type="ECO:0000256" key="2">
    <source>
        <dbReference type="ARBA" id="ARBA00022801"/>
    </source>
</evidence>
<name>A0A2U9PU40_MYCSE</name>
<dbReference type="InterPro" id="IPR022742">
    <property type="entry name" value="Hydrolase_4"/>
</dbReference>
<dbReference type="EMBL" id="CP027541">
    <property type="protein sequence ID" value="AWT55277.1"/>
    <property type="molecule type" value="Genomic_DNA"/>
</dbReference>
<feature type="domain" description="Serine aminopeptidase S33" evidence="3">
    <location>
        <begin position="36"/>
        <end position="162"/>
    </location>
</feature>
<dbReference type="AlphaFoldDB" id="A0A2U9PU40"/>
<dbReference type="Pfam" id="PF12146">
    <property type="entry name" value="Hydrolase_4"/>
    <property type="match status" value="1"/>
</dbReference>
<organism evidence="4 5">
    <name type="scientific">Mycolicibacterium smegmatis (strain MKD8)</name>
    <name type="common">Mycobacterium smegmatis</name>
    <dbReference type="NCBI Taxonomy" id="1214915"/>
    <lineage>
        <taxon>Bacteria</taxon>
        <taxon>Bacillati</taxon>
        <taxon>Actinomycetota</taxon>
        <taxon>Actinomycetes</taxon>
        <taxon>Mycobacteriales</taxon>
        <taxon>Mycobacteriaceae</taxon>
        <taxon>Mycolicibacterium</taxon>
    </lineage>
</organism>
<evidence type="ECO:0000313" key="4">
    <source>
        <dbReference type="EMBL" id="AWT55277.1"/>
    </source>
</evidence>
<evidence type="ECO:0000313" key="5">
    <source>
        <dbReference type="Proteomes" id="UP000011200"/>
    </source>
</evidence>
<dbReference type="GeneID" id="93459154"/>
<dbReference type="PANTHER" id="PTHR22946:SF9">
    <property type="entry name" value="POLYKETIDE TRANSFERASE AF380"/>
    <property type="match status" value="1"/>
</dbReference>
<dbReference type="Gene3D" id="3.40.50.1820">
    <property type="entry name" value="alpha/beta hydrolase"/>
    <property type="match status" value="1"/>
</dbReference>
<proteinExistence type="inferred from homology"/>
<dbReference type="RefSeq" id="WP_003895799.1">
    <property type="nucleotide sequence ID" value="NZ_CP027541.1"/>
</dbReference>
<protein>
    <submittedName>
        <fullName evidence="4">Alpha/beta hydrolase</fullName>
    </submittedName>
</protein>
<evidence type="ECO:0000256" key="1">
    <source>
        <dbReference type="ARBA" id="ARBA00008645"/>
    </source>
</evidence>
<reference evidence="4 5" key="1">
    <citation type="journal article" date="2013" name="Genome Announc.">
        <title>Draft genome sequence of MKD8, a conjugal recipient Mycobacterium smegmatis strain.</title>
        <authorList>
            <person name="Gray T.A."/>
            <person name="Palumbo M.J."/>
            <person name="Derbyshire K.M."/>
        </authorList>
    </citation>
    <scope>NUCLEOTIDE SEQUENCE [LARGE SCALE GENOMIC DNA]</scope>
    <source>
        <strain evidence="4 5">MKD8</strain>
    </source>
</reference>
<accession>A0A2U9PU40</accession>
<sequence>MAQPLSYTRDDVTFMSDGTSCAAWLYRPDGVNNPPIVVLAHGFAAFRELRLDAYAARFAQAGYAALVFDYRHWGASDGQPRRILDIPKQQTDWRAAIAYARSLDNVDTTRLVGWGSSFGGGHVLTLAARDHEFAAAIVQVPHVSGPASAFSQSPKLVARLIAAGLRDQIGAWFGGAPHRVTSIGRPGEFAMMTSPGAYELVEEMAGGEAAEHMRAQLEAENDVAARIALRVPLYSPGRHAAKITAPTLVQLATKDDVTPYAKARKIVARIPNGEVRSYDITHFEPYVDPHFEQIVTDQIDFLNRHVGAGTR</sequence>
<comment type="similarity">
    <text evidence="1">Belongs to the AB hydrolase superfamily.</text>
</comment>
<dbReference type="InterPro" id="IPR029058">
    <property type="entry name" value="AB_hydrolase_fold"/>
</dbReference>
<gene>
    <name evidence="4" type="ORF">D806_043130</name>
</gene>
<dbReference type="SUPFAM" id="SSF53474">
    <property type="entry name" value="alpha/beta-Hydrolases"/>
    <property type="match status" value="1"/>
</dbReference>
<dbReference type="GO" id="GO:0052689">
    <property type="term" value="F:carboxylic ester hydrolase activity"/>
    <property type="evidence" value="ECO:0007669"/>
    <property type="project" value="UniProtKB-ARBA"/>
</dbReference>